<dbReference type="PANTHER" id="PTHR43133:SF46">
    <property type="entry name" value="RNA POLYMERASE SIGMA-70 FACTOR ECF SUBFAMILY"/>
    <property type="match status" value="1"/>
</dbReference>
<dbReference type="Pfam" id="PF08281">
    <property type="entry name" value="Sigma70_r4_2"/>
    <property type="match status" value="1"/>
</dbReference>
<dbReference type="InterPro" id="IPR036388">
    <property type="entry name" value="WH-like_DNA-bd_sf"/>
</dbReference>
<evidence type="ECO:0000313" key="7">
    <source>
        <dbReference type="Proteomes" id="UP001155182"/>
    </source>
</evidence>
<comment type="similarity">
    <text evidence="1">Belongs to the sigma-70 factor family. ECF subfamily.</text>
</comment>
<evidence type="ECO:0000313" key="6">
    <source>
        <dbReference type="EMBL" id="MCO4292448.1"/>
    </source>
</evidence>
<gene>
    <name evidence="6" type="ORF">NF867_06215</name>
</gene>
<dbReference type="SUPFAM" id="SSF88659">
    <property type="entry name" value="Sigma3 and sigma4 domains of RNA polymerase sigma factors"/>
    <property type="match status" value="1"/>
</dbReference>
<organism evidence="6 7">
    <name type="scientific">Solitalea agri</name>
    <dbReference type="NCBI Taxonomy" id="2953739"/>
    <lineage>
        <taxon>Bacteria</taxon>
        <taxon>Pseudomonadati</taxon>
        <taxon>Bacteroidota</taxon>
        <taxon>Sphingobacteriia</taxon>
        <taxon>Sphingobacteriales</taxon>
        <taxon>Sphingobacteriaceae</taxon>
        <taxon>Solitalea</taxon>
    </lineage>
</organism>
<dbReference type="InterPro" id="IPR014284">
    <property type="entry name" value="RNA_pol_sigma-70_dom"/>
</dbReference>
<evidence type="ECO:0000256" key="2">
    <source>
        <dbReference type="ARBA" id="ARBA00023015"/>
    </source>
</evidence>
<dbReference type="CDD" id="cd06171">
    <property type="entry name" value="Sigma70_r4"/>
    <property type="match status" value="1"/>
</dbReference>
<dbReference type="GO" id="GO:0006352">
    <property type="term" value="P:DNA-templated transcription initiation"/>
    <property type="evidence" value="ECO:0007669"/>
    <property type="project" value="InterPro"/>
</dbReference>
<dbReference type="InterPro" id="IPR039425">
    <property type="entry name" value="RNA_pol_sigma-70-like"/>
</dbReference>
<evidence type="ECO:0000259" key="5">
    <source>
        <dbReference type="Pfam" id="PF08281"/>
    </source>
</evidence>
<evidence type="ECO:0000256" key="1">
    <source>
        <dbReference type="ARBA" id="ARBA00010641"/>
    </source>
</evidence>
<sequence length="209" mass="24702">MKNKEFDDQHIWTSFKNGDENSFELLFRKFVNPLYNYGSKFTSDKDLIKECIQELYVTLWTRKEFLGDPASLKNYLYKSFRTTIYKRLNNNSKNVSLEESEEYPFHVDYGIDHDLIKSENKQHLTRELEKAMAALTDRQREAIFLKFYEGLSYEEIAAIMDITVKGTYKLMARALAELKTALPPQVKMFLHLLLTKPAFKLLESFCKDY</sequence>
<dbReference type="EMBL" id="JAMWYS010000024">
    <property type="protein sequence ID" value="MCO4292448.1"/>
    <property type="molecule type" value="Genomic_DNA"/>
</dbReference>
<dbReference type="GO" id="GO:0016987">
    <property type="term" value="F:sigma factor activity"/>
    <property type="evidence" value="ECO:0007669"/>
    <property type="project" value="UniProtKB-KW"/>
</dbReference>
<reference evidence="6" key="1">
    <citation type="submission" date="2022-06" db="EMBL/GenBank/DDBJ databases">
        <title>Solitalea sp. MAHUQ-68 isolated from rhizospheric soil.</title>
        <authorList>
            <person name="Huq M.A."/>
        </authorList>
    </citation>
    <scope>NUCLEOTIDE SEQUENCE</scope>
    <source>
        <strain evidence="6">MAHUQ-68</strain>
    </source>
</reference>
<comment type="caution">
    <text evidence="6">The sequence shown here is derived from an EMBL/GenBank/DDBJ whole genome shotgun (WGS) entry which is preliminary data.</text>
</comment>
<evidence type="ECO:0000256" key="3">
    <source>
        <dbReference type="ARBA" id="ARBA00023082"/>
    </source>
</evidence>
<dbReference type="InterPro" id="IPR013325">
    <property type="entry name" value="RNA_pol_sigma_r2"/>
</dbReference>
<dbReference type="NCBIfam" id="TIGR02937">
    <property type="entry name" value="sigma70-ECF"/>
    <property type="match status" value="1"/>
</dbReference>
<accession>A0A9X2JBX3</accession>
<keyword evidence="7" id="KW-1185">Reference proteome</keyword>
<dbReference type="GO" id="GO:0003677">
    <property type="term" value="F:DNA binding"/>
    <property type="evidence" value="ECO:0007669"/>
    <property type="project" value="InterPro"/>
</dbReference>
<keyword evidence="4" id="KW-0804">Transcription</keyword>
<name>A0A9X2JBX3_9SPHI</name>
<proteinExistence type="inferred from homology"/>
<feature type="domain" description="RNA polymerase sigma factor 70 region 4 type 2" evidence="5">
    <location>
        <begin position="126"/>
        <end position="178"/>
    </location>
</feature>
<dbReference type="Proteomes" id="UP001155182">
    <property type="component" value="Unassembled WGS sequence"/>
</dbReference>
<keyword evidence="2" id="KW-0805">Transcription regulation</keyword>
<dbReference type="InterPro" id="IPR013249">
    <property type="entry name" value="RNA_pol_sigma70_r4_t2"/>
</dbReference>
<dbReference type="RefSeq" id="WP_252586857.1">
    <property type="nucleotide sequence ID" value="NZ_JAMWYS010000024.1"/>
</dbReference>
<dbReference type="AlphaFoldDB" id="A0A9X2JBX3"/>
<dbReference type="PANTHER" id="PTHR43133">
    <property type="entry name" value="RNA POLYMERASE ECF-TYPE SIGMA FACTO"/>
    <property type="match status" value="1"/>
</dbReference>
<evidence type="ECO:0000256" key="4">
    <source>
        <dbReference type="ARBA" id="ARBA00023163"/>
    </source>
</evidence>
<dbReference type="Gene3D" id="1.10.10.10">
    <property type="entry name" value="Winged helix-like DNA-binding domain superfamily/Winged helix DNA-binding domain"/>
    <property type="match status" value="1"/>
</dbReference>
<dbReference type="InterPro" id="IPR013324">
    <property type="entry name" value="RNA_pol_sigma_r3/r4-like"/>
</dbReference>
<protein>
    <submittedName>
        <fullName evidence="6">Sigma-70 family RNA polymerase sigma factor</fullName>
    </submittedName>
</protein>
<dbReference type="SUPFAM" id="SSF88946">
    <property type="entry name" value="Sigma2 domain of RNA polymerase sigma factors"/>
    <property type="match status" value="1"/>
</dbReference>
<dbReference type="Gene3D" id="1.10.1740.10">
    <property type="match status" value="1"/>
</dbReference>
<keyword evidence="3" id="KW-0731">Sigma factor</keyword>